<dbReference type="InterPro" id="IPR051534">
    <property type="entry name" value="CBASS_pafABC_assoc_protein"/>
</dbReference>
<evidence type="ECO:0000259" key="2">
    <source>
        <dbReference type="Pfam" id="PF25583"/>
    </source>
</evidence>
<dbReference type="Pfam" id="PF13280">
    <property type="entry name" value="WYL"/>
    <property type="match status" value="1"/>
</dbReference>
<gene>
    <name evidence="3" type="ORF">E7101_07240</name>
</gene>
<evidence type="ECO:0000313" key="3">
    <source>
        <dbReference type="EMBL" id="MBE6270728.1"/>
    </source>
</evidence>
<proteinExistence type="predicted"/>
<dbReference type="PANTHER" id="PTHR34580">
    <property type="match status" value="1"/>
</dbReference>
<organism evidence="3 4">
    <name type="scientific">Xylanibacter ruminicola</name>
    <name type="common">Prevotella ruminicola</name>
    <dbReference type="NCBI Taxonomy" id="839"/>
    <lineage>
        <taxon>Bacteria</taxon>
        <taxon>Pseudomonadati</taxon>
        <taxon>Bacteroidota</taxon>
        <taxon>Bacteroidia</taxon>
        <taxon>Bacteroidales</taxon>
        <taxon>Prevotellaceae</taxon>
        <taxon>Xylanibacter</taxon>
    </lineage>
</organism>
<dbReference type="InterPro" id="IPR026881">
    <property type="entry name" value="WYL_dom"/>
</dbReference>
<dbReference type="PROSITE" id="PS52050">
    <property type="entry name" value="WYL"/>
    <property type="match status" value="1"/>
</dbReference>
<dbReference type="AlphaFoldDB" id="A0A9D5P013"/>
<dbReference type="PANTHER" id="PTHR34580:SF9">
    <property type="entry name" value="SLL5097 PROTEIN"/>
    <property type="match status" value="1"/>
</dbReference>
<evidence type="ECO:0000313" key="4">
    <source>
        <dbReference type="Proteomes" id="UP000806522"/>
    </source>
</evidence>
<feature type="domain" description="WYL" evidence="1">
    <location>
        <begin position="119"/>
        <end position="185"/>
    </location>
</feature>
<dbReference type="Proteomes" id="UP000806522">
    <property type="component" value="Unassembled WGS sequence"/>
</dbReference>
<sequence>MKPAQIFHQYIWLINTLRVYRALTLDELDQMWRRDRVTDGNQLSRSTLTRHRRAIYDMFGIIIEADSSTYKYSIQNADALANGSIAQWLYNTLSVHGVLAECAGVKDRVVLENIPSGVEYLSVIIHAFHTGRRLLMGYQKFNGEGYVKTVCPYALKLFHQRWYLLALNDVQQLRIYALDRITSLTATDEAFEMPDDFSPQDYFSEYFGVLTTDTPMAHVVIRAYDYTPNYLRTLPLHHSQREVNTTEHYADFAFDIRPTHDFLGQLLSHGAGIEVLSPPDVRQLMRQKLAEGLKRY</sequence>
<name>A0A9D5P013_XYLRU</name>
<reference evidence="3" key="1">
    <citation type="submission" date="2019-04" db="EMBL/GenBank/DDBJ databases">
        <title>Evolution of Biomass-Degrading Anaerobic Consortia Revealed by Metagenomics.</title>
        <authorList>
            <person name="Peng X."/>
        </authorList>
    </citation>
    <scope>NUCLEOTIDE SEQUENCE</scope>
    <source>
        <strain evidence="3">SIG140</strain>
    </source>
</reference>
<accession>A0A9D5P013</accession>
<dbReference type="InterPro" id="IPR057727">
    <property type="entry name" value="WCX_dom"/>
</dbReference>
<comment type="caution">
    <text evidence="3">The sequence shown here is derived from an EMBL/GenBank/DDBJ whole genome shotgun (WGS) entry which is preliminary data.</text>
</comment>
<dbReference type="Pfam" id="PF25583">
    <property type="entry name" value="WCX"/>
    <property type="match status" value="1"/>
</dbReference>
<evidence type="ECO:0000259" key="1">
    <source>
        <dbReference type="Pfam" id="PF13280"/>
    </source>
</evidence>
<protein>
    <submittedName>
        <fullName evidence="3">WYL domain-containing protein</fullName>
    </submittedName>
</protein>
<dbReference type="EMBL" id="SUYC01000007">
    <property type="protein sequence ID" value="MBE6270728.1"/>
    <property type="molecule type" value="Genomic_DNA"/>
</dbReference>
<feature type="domain" description="WCX" evidence="2">
    <location>
        <begin position="218"/>
        <end position="291"/>
    </location>
</feature>